<accession>A0A1U8HMY1</accession>
<dbReference type="Proteomes" id="UP000818029">
    <property type="component" value="Chromosome D03"/>
</dbReference>
<dbReference type="GeneID" id="107887660"/>
<dbReference type="PANTHER" id="PTHR34072">
    <property type="entry name" value="ENZYMATIC POLYPROTEIN-RELATED"/>
    <property type="match status" value="1"/>
</dbReference>
<dbReference type="SUPFAM" id="SSF56672">
    <property type="entry name" value="DNA/RNA polymerases"/>
    <property type="match status" value="1"/>
</dbReference>
<evidence type="ECO:0000313" key="3">
    <source>
        <dbReference type="RefSeq" id="XP_016667392.1"/>
    </source>
</evidence>
<dbReference type="PaxDb" id="3635-A0A1U8HMY1"/>
<dbReference type="RefSeq" id="XP_016667392.1">
    <property type="nucleotide sequence ID" value="XM_016811903.1"/>
</dbReference>
<dbReference type="InterPro" id="IPR043502">
    <property type="entry name" value="DNA/RNA_pol_sf"/>
</dbReference>
<keyword evidence="2" id="KW-1185">Reference proteome</keyword>
<dbReference type="Gene3D" id="3.30.70.270">
    <property type="match status" value="1"/>
</dbReference>
<dbReference type="InterPro" id="IPR043128">
    <property type="entry name" value="Rev_trsase/Diguanyl_cyclase"/>
</dbReference>
<sequence length="161" mass="18547">MDSKKMEAILDWKQPKNVSEIQRFFILAGYYWSSNSSTCVDPTESGKDYVVYSDGSHSDLGYVLMQDEKVVAYALRQIKPHECNYSTHDLELVAKELNLRQRCWIKILKDYDCTIEYHLGKANVDVDALSRKSMSELGEMVARLSLSDDRGLLEDYMCDKP</sequence>
<dbReference type="PANTHER" id="PTHR34072:SF59">
    <property type="entry name" value="CCHC-TYPE INTEGRASE"/>
    <property type="match status" value="1"/>
</dbReference>
<organism evidence="2 3">
    <name type="scientific">Gossypium hirsutum</name>
    <name type="common">Upland cotton</name>
    <name type="synonym">Gossypium mexicanum</name>
    <dbReference type="NCBI Taxonomy" id="3635"/>
    <lineage>
        <taxon>Eukaryota</taxon>
        <taxon>Viridiplantae</taxon>
        <taxon>Streptophyta</taxon>
        <taxon>Embryophyta</taxon>
        <taxon>Tracheophyta</taxon>
        <taxon>Spermatophyta</taxon>
        <taxon>Magnoliopsida</taxon>
        <taxon>eudicotyledons</taxon>
        <taxon>Gunneridae</taxon>
        <taxon>Pentapetalae</taxon>
        <taxon>rosids</taxon>
        <taxon>malvids</taxon>
        <taxon>Malvales</taxon>
        <taxon>Malvaceae</taxon>
        <taxon>Malvoideae</taxon>
        <taxon>Gossypium</taxon>
    </lineage>
</organism>
<dbReference type="KEGG" id="ghi:107887660"/>
<gene>
    <name evidence="3" type="primary">LOC107887660</name>
</gene>
<evidence type="ECO:0000259" key="1">
    <source>
        <dbReference type="Pfam" id="PF17919"/>
    </source>
</evidence>
<evidence type="ECO:0000313" key="2">
    <source>
        <dbReference type="Proteomes" id="UP000818029"/>
    </source>
</evidence>
<reference evidence="2" key="1">
    <citation type="journal article" date="2020" name="Nat. Genet.">
        <title>Genomic diversifications of five Gossypium allopolyploid species and their impact on cotton improvement.</title>
        <authorList>
            <person name="Chen Z.J."/>
            <person name="Sreedasyam A."/>
            <person name="Ando A."/>
            <person name="Song Q."/>
            <person name="De Santiago L.M."/>
            <person name="Hulse-Kemp A.M."/>
            <person name="Ding M."/>
            <person name="Ye W."/>
            <person name="Kirkbride R.C."/>
            <person name="Jenkins J."/>
            <person name="Plott C."/>
            <person name="Lovell J."/>
            <person name="Lin Y.M."/>
            <person name="Vaughn R."/>
            <person name="Liu B."/>
            <person name="Simpson S."/>
            <person name="Scheffler B.E."/>
            <person name="Wen L."/>
            <person name="Saski C.A."/>
            <person name="Grover C.E."/>
            <person name="Hu G."/>
            <person name="Conover J.L."/>
            <person name="Carlson J.W."/>
            <person name="Shu S."/>
            <person name="Boston L.B."/>
            <person name="Williams M."/>
            <person name="Peterson D.G."/>
            <person name="McGee K."/>
            <person name="Jones D.C."/>
            <person name="Wendel J.F."/>
            <person name="Stelly D.M."/>
            <person name="Grimwood J."/>
            <person name="Schmutz J."/>
        </authorList>
    </citation>
    <scope>NUCLEOTIDE SEQUENCE [LARGE SCALE GENOMIC DNA]</scope>
    <source>
        <strain evidence="2">cv. TM-1</strain>
    </source>
</reference>
<protein>
    <recommendedName>
        <fullName evidence="1">Reverse transcriptase/retrotransposon-derived protein RNase H-like domain-containing protein</fullName>
    </recommendedName>
</protein>
<dbReference type="Pfam" id="PF17919">
    <property type="entry name" value="RT_RNaseH_2"/>
    <property type="match status" value="1"/>
</dbReference>
<name>A0A1U8HMY1_GOSHI</name>
<dbReference type="AlphaFoldDB" id="A0A1U8HMY1"/>
<reference evidence="3" key="2">
    <citation type="submission" date="2025-08" db="UniProtKB">
        <authorList>
            <consortium name="RefSeq"/>
        </authorList>
    </citation>
    <scope>IDENTIFICATION</scope>
</reference>
<proteinExistence type="predicted"/>
<feature type="domain" description="Reverse transcriptase/retrotransposon-derived protein RNase H-like" evidence="1">
    <location>
        <begin position="37"/>
        <end position="94"/>
    </location>
</feature>
<dbReference type="InterPro" id="IPR041577">
    <property type="entry name" value="RT_RNaseH_2"/>
</dbReference>